<evidence type="ECO:0000256" key="2">
    <source>
        <dbReference type="ARBA" id="ARBA00022801"/>
    </source>
</evidence>
<keyword evidence="3" id="KW-0520">NAD</keyword>
<dbReference type="PANTHER" id="PTHR32009:SF39">
    <property type="entry name" value="TIR DOMAIN-CONTAINING PROTEIN"/>
    <property type="match status" value="1"/>
</dbReference>
<dbReference type="Pfam" id="PF01582">
    <property type="entry name" value="TIR"/>
    <property type="match status" value="1"/>
</dbReference>
<sequence>MNENGAFDQVAQPTAFAYPPSSSTQPKSRCPVFVNHRGTDVKRTFAHSIRYILDINGVQAFVDDKDLQEGDPFPKKIQEAMDNASLYIAIFSKSYAESSWCLTELSYMLKTGRRIIPIFYQVEPSDLRWAANGKGIYANSFAEHERKGRYEAEKLREWKEALQTVSYREGYVLKENDWGGVFESLTNRVVTEISHPSQGEYPDAGI</sequence>
<feature type="domain" description="TIR" evidence="5">
    <location>
        <begin position="28"/>
        <end position="166"/>
    </location>
</feature>
<dbReference type="EC" id="3.2.2.6" evidence="1"/>
<evidence type="ECO:0000313" key="6">
    <source>
        <dbReference type="EMBL" id="JAG93540.1"/>
    </source>
</evidence>
<dbReference type="PANTHER" id="PTHR32009">
    <property type="entry name" value="TMV RESISTANCE PROTEIN N-LIKE"/>
    <property type="match status" value="1"/>
</dbReference>
<dbReference type="SUPFAM" id="SSF52200">
    <property type="entry name" value="Toll/Interleukin receptor TIR domain"/>
    <property type="match status" value="1"/>
</dbReference>
<dbReference type="EMBL" id="GCKF01046427">
    <property type="protein sequence ID" value="JAG93540.1"/>
    <property type="molecule type" value="Transcribed_RNA"/>
</dbReference>
<evidence type="ECO:0000259" key="5">
    <source>
        <dbReference type="PROSITE" id="PS50104"/>
    </source>
</evidence>
<dbReference type="SMART" id="SM00255">
    <property type="entry name" value="TIR"/>
    <property type="match status" value="1"/>
</dbReference>
<accession>A0A0D6QV16</accession>
<evidence type="ECO:0000256" key="1">
    <source>
        <dbReference type="ARBA" id="ARBA00011982"/>
    </source>
</evidence>
<protein>
    <recommendedName>
        <fullName evidence="1">ADP-ribosyl cyclase/cyclic ADP-ribose hydrolase</fullName>
        <ecNumber evidence="1">3.2.2.6</ecNumber>
    </recommendedName>
</protein>
<evidence type="ECO:0000256" key="3">
    <source>
        <dbReference type="ARBA" id="ARBA00023027"/>
    </source>
</evidence>
<dbReference type="PROSITE" id="PS50104">
    <property type="entry name" value="TIR"/>
    <property type="match status" value="1"/>
</dbReference>
<proteinExistence type="predicted"/>
<keyword evidence="2" id="KW-0378">Hydrolase</keyword>
<dbReference type="InterPro" id="IPR035897">
    <property type="entry name" value="Toll_tir_struct_dom_sf"/>
</dbReference>
<dbReference type="GO" id="GO:0007165">
    <property type="term" value="P:signal transduction"/>
    <property type="evidence" value="ECO:0007669"/>
    <property type="project" value="InterPro"/>
</dbReference>
<dbReference type="GO" id="GO:0061809">
    <property type="term" value="F:NAD+ nucleosidase activity, cyclic ADP-ribose generating"/>
    <property type="evidence" value="ECO:0007669"/>
    <property type="project" value="UniProtKB-EC"/>
</dbReference>
<evidence type="ECO:0000256" key="4">
    <source>
        <dbReference type="ARBA" id="ARBA00047304"/>
    </source>
</evidence>
<organism evidence="6">
    <name type="scientific">Araucaria cunninghamii</name>
    <name type="common">Hoop pine</name>
    <name type="synonym">Moreton Bay pine</name>
    <dbReference type="NCBI Taxonomy" id="56994"/>
    <lineage>
        <taxon>Eukaryota</taxon>
        <taxon>Viridiplantae</taxon>
        <taxon>Streptophyta</taxon>
        <taxon>Embryophyta</taxon>
        <taxon>Tracheophyta</taxon>
        <taxon>Spermatophyta</taxon>
        <taxon>Pinopsida</taxon>
        <taxon>Pinidae</taxon>
        <taxon>Conifers II</taxon>
        <taxon>Araucariales</taxon>
        <taxon>Araucariaceae</taxon>
        <taxon>Araucaria</taxon>
    </lineage>
</organism>
<dbReference type="AlphaFoldDB" id="A0A0D6QV16"/>
<dbReference type="InterPro" id="IPR000157">
    <property type="entry name" value="TIR_dom"/>
</dbReference>
<reference evidence="6" key="1">
    <citation type="submission" date="2015-03" db="EMBL/GenBank/DDBJ databases">
        <title>A transcriptome of Araucaria cunninghamii, an australian fine timber species.</title>
        <authorList>
            <person name="Jing Yi C.J.Y."/>
            <person name="Yin San L.Y.S."/>
            <person name="Abdul Karim S.S."/>
            <person name="Wan Azmi N.N."/>
            <person name="Hercus R.R."/>
            <person name="Croft L.L."/>
        </authorList>
    </citation>
    <scope>NUCLEOTIDE SEQUENCE</scope>
    <source>
        <strain evidence="6">MI0301</strain>
        <tissue evidence="6">Leaf</tissue>
    </source>
</reference>
<dbReference type="Gene3D" id="3.40.50.10140">
    <property type="entry name" value="Toll/interleukin-1 receptor homology (TIR) domain"/>
    <property type="match status" value="1"/>
</dbReference>
<comment type="catalytic activity">
    <reaction evidence="4">
        <text>NAD(+) + H2O = ADP-D-ribose + nicotinamide + H(+)</text>
        <dbReference type="Rhea" id="RHEA:16301"/>
        <dbReference type="ChEBI" id="CHEBI:15377"/>
        <dbReference type="ChEBI" id="CHEBI:15378"/>
        <dbReference type="ChEBI" id="CHEBI:17154"/>
        <dbReference type="ChEBI" id="CHEBI:57540"/>
        <dbReference type="ChEBI" id="CHEBI:57967"/>
        <dbReference type="EC" id="3.2.2.6"/>
    </reaction>
    <physiologicalReaction direction="left-to-right" evidence="4">
        <dbReference type="Rhea" id="RHEA:16302"/>
    </physiologicalReaction>
</comment>
<name>A0A0D6QV16_ARACU</name>